<dbReference type="SUPFAM" id="SSF158446">
    <property type="entry name" value="IVS-encoded protein-like"/>
    <property type="match status" value="1"/>
</dbReference>
<gene>
    <name evidence="1" type="ORF">A2755_00935</name>
</gene>
<name>A0A1F8DTX5_9BACT</name>
<sequence>MIKTYKDLEVYKEAQRLYPQVVGFSKVFPREGFYLKNQLCRAANSIGANIAEGFGRSNAEFKLYLTRSLGSCNEVVTHLQDSLNVRYGDTSEVLYLLGTYTVLGKRIYRLREKWF</sequence>
<dbReference type="InterPro" id="IPR036583">
    <property type="entry name" value="23S_rRNA_IVS_sf"/>
</dbReference>
<comment type="caution">
    <text evidence="1">The sequence shown here is derived from an EMBL/GenBank/DDBJ whole genome shotgun (WGS) entry which is preliminary data.</text>
</comment>
<dbReference type="EMBL" id="MGIP01000005">
    <property type="protein sequence ID" value="OGM91912.1"/>
    <property type="molecule type" value="Genomic_DNA"/>
</dbReference>
<protein>
    <recommendedName>
        <fullName evidence="3">Four helix bundle protein</fullName>
    </recommendedName>
</protein>
<dbReference type="Proteomes" id="UP000177029">
    <property type="component" value="Unassembled WGS sequence"/>
</dbReference>
<evidence type="ECO:0008006" key="3">
    <source>
        <dbReference type="Google" id="ProtNLM"/>
    </source>
</evidence>
<dbReference type="PANTHER" id="PTHR38471:SF2">
    <property type="entry name" value="FOUR HELIX BUNDLE PROTEIN"/>
    <property type="match status" value="1"/>
</dbReference>
<dbReference type="Pfam" id="PF05635">
    <property type="entry name" value="23S_rRNA_IVP"/>
    <property type="match status" value="1"/>
</dbReference>
<reference evidence="1 2" key="1">
    <citation type="journal article" date="2016" name="Nat. Commun.">
        <title>Thousands of microbial genomes shed light on interconnected biogeochemical processes in an aquifer system.</title>
        <authorList>
            <person name="Anantharaman K."/>
            <person name="Brown C.T."/>
            <person name="Hug L.A."/>
            <person name="Sharon I."/>
            <person name="Castelle C.J."/>
            <person name="Probst A.J."/>
            <person name="Thomas B.C."/>
            <person name="Singh A."/>
            <person name="Wilkins M.J."/>
            <person name="Karaoz U."/>
            <person name="Brodie E.L."/>
            <person name="Williams K.H."/>
            <person name="Hubbard S.S."/>
            <person name="Banfield J.F."/>
        </authorList>
    </citation>
    <scope>NUCLEOTIDE SEQUENCE [LARGE SCALE GENOMIC DNA]</scope>
</reference>
<dbReference type="PANTHER" id="PTHR38471">
    <property type="entry name" value="FOUR HELIX BUNDLE PROTEIN"/>
    <property type="match status" value="1"/>
</dbReference>
<dbReference type="STRING" id="1802555.A2755_00935"/>
<dbReference type="AlphaFoldDB" id="A0A1F8DTX5"/>
<proteinExistence type="predicted"/>
<dbReference type="NCBIfam" id="TIGR02436">
    <property type="entry name" value="four helix bundle protein"/>
    <property type="match status" value="1"/>
</dbReference>
<evidence type="ECO:0000313" key="2">
    <source>
        <dbReference type="Proteomes" id="UP000177029"/>
    </source>
</evidence>
<accession>A0A1F8DTX5</accession>
<dbReference type="CDD" id="cd16377">
    <property type="entry name" value="23S_rRNA_IVP_like"/>
    <property type="match status" value="1"/>
</dbReference>
<organism evidence="1 2">
    <name type="scientific">Candidatus Wolfebacteria bacterium RIFCSPHIGHO2_01_FULL_48_22</name>
    <dbReference type="NCBI Taxonomy" id="1802555"/>
    <lineage>
        <taxon>Bacteria</taxon>
        <taxon>Candidatus Wolfeibacteriota</taxon>
    </lineage>
</organism>
<dbReference type="Gene3D" id="1.20.1440.60">
    <property type="entry name" value="23S rRNA-intervening sequence"/>
    <property type="match status" value="1"/>
</dbReference>
<evidence type="ECO:0000313" key="1">
    <source>
        <dbReference type="EMBL" id="OGM91912.1"/>
    </source>
</evidence>
<dbReference type="InterPro" id="IPR012657">
    <property type="entry name" value="23S_rRNA-intervening_sequence"/>
</dbReference>